<dbReference type="Proteomes" id="UP000266272">
    <property type="component" value="Unassembled WGS sequence"/>
</dbReference>
<sequence length="90" mass="8648">MPMVAATKRSGPSHPPASGSHPPSGAAKTTAEPTGSATPGRSAAAGRSPAAPCCTPAARLLHPAAPCCIVAAAEALQRCAPPATKGGENL</sequence>
<keyword evidence="3" id="KW-1185">Reference proteome</keyword>
<comment type="caution">
    <text evidence="2">The sequence shown here is derived from an EMBL/GenBank/DDBJ whole genome shotgun (WGS) entry which is preliminary data.</text>
</comment>
<evidence type="ECO:0000256" key="1">
    <source>
        <dbReference type="SAM" id="MobiDB-lite"/>
    </source>
</evidence>
<feature type="compositionally biased region" description="Low complexity" evidence="1">
    <location>
        <begin position="10"/>
        <end position="27"/>
    </location>
</feature>
<dbReference type="AlphaFoldDB" id="A0A395NW38"/>
<protein>
    <submittedName>
        <fullName evidence="2">Uncharacterized protein</fullName>
    </submittedName>
</protein>
<evidence type="ECO:0000313" key="2">
    <source>
        <dbReference type="EMBL" id="RFU80275.1"/>
    </source>
</evidence>
<dbReference type="EMBL" id="PXOA01000118">
    <property type="protein sequence ID" value="RFU80275.1"/>
    <property type="molecule type" value="Genomic_DNA"/>
</dbReference>
<gene>
    <name evidence="2" type="ORF">TARUN_1951</name>
</gene>
<name>A0A395NW38_TRIAR</name>
<feature type="region of interest" description="Disordered" evidence="1">
    <location>
        <begin position="1"/>
        <end position="52"/>
    </location>
</feature>
<accession>A0A395NW38</accession>
<evidence type="ECO:0000313" key="3">
    <source>
        <dbReference type="Proteomes" id="UP000266272"/>
    </source>
</evidence>
<feature type="compositionally biased region" description="Low complexity" evidence="1">
    <location>
        <begin position="40"/>
        <end position="52"/>
    </location>
</feature>
<reference evidence="2 3" key="1">
    <citation type="journal article" date="2018" name="PLoS Pathog.">
        <title>Evolution of structural diversity of trichothecenes, a family of toxins produced by plant pathogenic and entomopathogenic fungi.</title>
        <authorList>
            <person name="Proctor R.H."/>
            <person name="McCormick S.P."/>
            <person name="Kim H.S."/>
            <person name="Cardoza R.E."/>
            <person name="Stanley A.M."/>
            <person name="Lindo L."/>
            <person name="Kelly A."/>
            <person name="Brown D.W."/>
            <person name="Lee T."/>
            <person name="Vaughan M.M."/>
            <person name="Alexander N.J."/>
            <person name="Busman M."/>
            <person name="Gutierrez S."/>
        </authorList>
    </citation>
    <scope>NUCLEOTIDE SEQUENCE [LARGE SCALE GENOMIC DNA]</scope>
    <source>
        <strain evidence="2 3">IBT 40837</strain>
    </source>
</reference>
<organism evidence="2 3">
    <name type="scientific">Trichoderma arundinaceum</name>
    <dbReference type="NCBI Taxonomy" id="490622"/>
    <lineage>
        <taxon>Eukaryota</taxon>
        <taxon>Fungi</taxon>
        <taxon>Dikarya</taxon>
        <taxon>Ascomycota</taxon>
        <taxon>Pezizomycotina</taxon>
        <taxon>Sordariomycetes</taxon>
        <taxon>Hypocreomycetidae</taxon>
        <taxon>Hypocreales</taxon>
        <taxon>Hypocreaceae</taxon>
        <taxon>Trichoderma</taxon>
    </lineage>
</organism>
<proteinExistence type="predicted"/>